<dbReference type="HOGENOM" id="CLU_3278201_0_0_12"/>
<evidence type="ECO:0000313" key="3">
    <source>
        <dbReference type="Proteomes" id="UP000015620"/>
    </source>
</evidence>
<evidence type="ECO:0000313" key="2">
    <source>
        <dbReference type="EMBL" id="AGT42905.1"/>
    </source>
</evidence>
<dbReference type="Proteomes" id="UP000015620">
    <property type="component" value="Chromosome"/>
</dbReference>
<keyword evidence="1" id="KW-1133">Transmembrane helix</keyword>
<dbReference type="AlphaFoldDB" id="S5ZS65"/>
<accession>S5ZS65</accession>
<dbReference type="KEGG" id="tped:TPE_0409"/>
<keyword evidence="1" id="KW-0472">Membrane</keyword>
<proteinExistence type="predicted"/>
<evidence type="ECO:0000256" key="1">
    <source>
        <dbReference type="SAM" id="Phobius"/>
    </source>
</evidence>
<dbReference type="PATRIC" id="fig|1291379.3.peg.408"/>
<sequence length="41" mass="4976">MYSDIISYNYHKINVVIIKTELIIYISLIYPIFYKYTANIK</sequence>
<reference evidence="2 3" key="1">
    <citation type="journal article" date="2013" name="PLoS ONE">
        <title>Genome-Wide Relatedness of Treponema pedis, from Gingiva and Necrotic Skin Lesions of Pigs, with the Human Oral Pathogen Treponema denticola.</title>
        <authorList>
            <person name="Svartstrom O."/>
            <person name="Mushtaq M."/>
            <person name="Pringle M."/>
            <person name="Segerman B."/>
        </authorList>
    </citation>
    <scope>NUCLEOTIDE SEQUENCE [LARGE SCALE GENOMIC DNA]</scope>
    <source>
        <strain evidence="2">T A4</strain>
    </source>
</reference>
<keyword evidence="3" id="KW-1185">Reference proteome</keyword>
<gene>
    <name evidence="2" type="ORF">TPE_0409</name>
</gene>
<keyword evidence="1" id="KW-0812">Transmembrane</keyword>
<protein>
    <submittedName>
        <fullName evidence="2">Uncharacterized protein</fullName>
    </submittedName>
</protein>
<dbReference type="EMBL" id="CP004120">
    <property type="protein sequence ID" value="AGT42905.1"/>
    <property type="molecule type" value="Genomic_DNA"/>
</dbReference>
<organism evidence="2 3">
    <name type="scientific">Treponema pedis str. T A4</name>
    <dbReference type="NCBI Taxonomy" id="1291379"/>
    <lineage>
        <taxon>Bacteria</taxon>
        <taxon>Pseudomonadati</taxon>
        <taxon>Spirochaetota</taxon>
        <taxon>Spirochaetia</taxon>
        <taxon>Spirochaetales</taxon>
        <taxon>Treponemataceae</taxon>
        <taxon>Treponema</taxon>
    </lineage>
</organism>
<name>S5ZS65_9SPIR</name>
<feature type="transmembrane region" description="Helical" evidence="1">
    <location>
        <begin position="12"/>
        <end position="33"/>
    </location>
</feature>
<dbReference type="STRING" id="1291379.TPE_0409"/>